<dbReference type="PROSITE" id="PS51257">
    <property type="entry name" value="PROKAR_LIPOPROTEIN"/>
    <property type="match status" value="1"/>
</dbReference>
<organism evidence="2 3">
    <name type="scientific">Paenimyroides marinum</name>
    <dbReference type="NCBI Taxonomy" id="1159016"/>
    <lineage>
        <taxon>Bacteria</taxon>
        <taxon>Pseudomonadati</taxon>
        <taxon>Bacteroidota</taxon>
        <taxon>Flavobacteriia</taxon>
        <taxon>Flavobacteriales</taxon>
        <taxon>Flavobacteriaceae</taxon>
        <taxon>Paenimyroides</taxon>
    </lineage>
</organism>
<keyword evidence="3" id="KW-1185">Reference proteome</keyword>
<dbReference type="Proteomes" id="UP000199634">
    <property type="component" value="Unassembled WGS sequence"/>
</dbReference>
<dbReference type="OrthoDB" id="1358039at2"/>
<name>A0A1H6MRB0_9FLAO</name>
<evidence type="ECO:0000256" key="1">
    <source>
        <dbReference type="SAM" id="SignalP"/>
    </source>
</evidence>
<protein>
    <submittedName>
        <fullName evidence="2">Uncharacterized protein</fullName>
    </submittedName>
</protein>
<gene>
    <name evidence="2" type="ORF">SAMN02927937_02661</name>
</gene>
<dbReference type="EMBL" id="FNXE01000054">
    <property type="protein sequence ID" value="SEI00270.1"/>
    <property type="molecule type" value="Genomic_DNA"/>
</dbReference>
<reference evidence="2 3" key="1">
    <citation type="submission" date="2016-10" db="EMBL/GenBank/DDBJ databases">
        <authorList>
            <person name="de Groot N.N."/>
        </authorList>
    </citation>
    <scope>NUCLEOTIDE SEQUENCE [LARGE SCALE GENOMIC DNA]</scope>
    <source>
        <strain evidence="2 3">CGMCC 1.10825</strain>
    </source>
</reference>
<accession>A0A1H6MRB0</accession>
<evidence type="ECO:0000313" key="2">
    <source>
        <dbReference type="EMBL" id="SEI00270.1"/>
    </source>
</evidence>
<keyword evidence="1" id="KW-0732">Signal</keyword>
<feature type="signal peptide" evidence="1">
    <location>
        <begin position="1"/>
        <end position="22"/>
    </location>
</feature>
<dbReference type="STRING" id="1159016.SAMN02927937_02661"/>
<dbReference type="RefSeq" id="WP_143037810.1">
    <property type="nucleotide sequence ID" value="NZ_FNXE01000054.1"/>
</dbReference>
<feature type="chain" id="PRO_5011725802" evidence="1">
    <location>
        <begin position="23"/>
        <end position="201"/>
    </location>
</feature>
<evidence type="ECO:0000313" key="3">
    <source>
        <dbReference type="Proteomes" id="UP000199634"/>
    </source>
</evidence>
<proteinExistence type="predicted"/>
<dbReference type="AlphaFoldDB" id="A0A1H6MRB0"/>
<sequence length="201" mass="23302">MKNIFLTFLFVCLLFSCKKPLANFTDPQPVNSKDITEFPKKIIGSYHNYETNTDVTIDRSTVLLTNHFTDTLNKTNLLELQKEIKLETIPLNDSLFITKYATTDTLFSIGKTGILRKLKGHYFLNSLNSENNWEVKKLTYKNNIVSISDIYNEESIQKLDEITETASDSIRPKTYTLTRKQFKEFVVKNGFTTESTFIRQK</sequence>